<reference evidence="2" key="1">
    <citation type="submission" date="2016-10" db="EMBL/GenBank/DDBJ databases">
        <authorList>
            <person name="Varghese N."/>
        </authorList>
    </citation>
    <scope>NUCLEOTIDE SEQUENCE [LARGE SCALE GENOMIC DNA]</scope>
    <source>
        <strain evidence="2">Nsp8</strain>
    </source>
</reference>
<dbReference type="AlphaFoldDB" id="A0A1I4Y5T8"/>
<dbReference type="EMBL" id="FOVJ01000001">
    <property type="protein sequence ID" value="SFN33444.1"/>
    <property type="molecule type" value="Genomic_DNA"/>
</dbReference>
<name>A0A1I4Y5T8_9PROT</name>
<proteinExistence type="predicted"/>
<dbReference type="Pfam" id="PF12322">
    <property type="entry name" value="T4_baseplate"/>
    <property type="match status" value="1"/>
</dbReference>
<evidence type="ECO:0000313" key="1">
    <source>
        <dbReference type="EMBL" id="SFN33444.1"/>
    </source>
</evidence>
<protein>
    <recommendedName>
        <fullName evidence="3">Phage baseplate protein</fullName>
    </recommendedName>
</protein>
<sequence>MQMPSAADLLLAWERGLDQSPTRRALALLAACLPGGTQDKLANLSVGARDAHLLRLRELLFGDAVAAVSECPNCGERLDVAFSTNDVRHMGVEKIDADSMKPQTQAHQLHAGGYDIKYRIPTSSDLLAISTADGIEPQLALLQRCVTEVQQNGIPVQTNALPDSVIAAISKDMANADPQAQIELGLVCPECSHAWNALFDIAAFLWNEIHAWAKRMLHEVHTLARVYGWREADILAMSARRRQIYLELART</sequence>
<dbReference type="RefSeq" id="WP_074794273.1">
    <property type="nucleotide sequence ID" value="NZ_FOVJ01000001.1"/>
</dbReference>
<evidence type="ECO:0008006" key="3">
    <source>
        <dbReference type="Google" id="ProtNLM"/>
    </source>
</evidence>
<dbReference type="Proteomes" id="UP000183107">
    <property type="component" value="Unassembled WGS sequence"/>
</dbReference>
<evidence type="ECO:0000313" key="2">
    <source>
        <dbReference type="Proteomes" id="UP000183107"/>
    </source>
</evidence>
<dbReference type="OrthoDB" id="283948at2"/>
<keyword evidence="2" id="KW-1185">Reference proteome</keyword>
<accession>A0A1I4Y5T8</accession>
<gene>
    <name evidence="1" type="ORF">SAMN05216386_0533</name>
</gene>
<organism evidence="1 2">
    <name type="scientific">Nitrosospira briensis</name>
    <dbReference type="NCBI Taxonomy" id="35799"/>
    <lineage>
        <taxon>Bacteria</taxon>
        <taxon>Pseudomonadati</taxon>
        <taxon>Pseudomonadota</taxon>
        <taxon>Betaproteobacteria</taxon>
        <taxon>Nitrosomonadales</taxon>
        <taxon>Nitrosomonadaceae</taxon>
        <taxon>Nitrosospira</taxon>
    </lineage>
</organism>
<dbReference type="InterPro" id="IPR024364">
    <property type="entry name" value="Baseplate_phage_T4-like"/>
</dbReference>